<accession>A0A1H4C7U8</accession>
<keyword evidence="2 4" id="KW-0808">Transferase</keyword>
<dbReference type="PANTHER" id="PTHR43397:SF1">
    <property type="entry name" value="ERGOTHIONEINE BIOSYNTHESIS PROTEIN 1"/>
    <property type="match status" value="1"/>
</dbReference>
<dbReference type="SUPFAM" id="SSF53335">
    <property type="entry name" value="S-adenosyl-L-methionine-dependent methyltransferases"/>
    <property type="match status" value="1"/>
</dbReference>
<evidence type="ECO:0000256" key="2">
    <source>
        <dbReference type="ARBA" id="ARBA00022679"/>
    </source>
</evidence>
<keyword evidence="5" id="KW-1185">Reference proteome</keyword>
<dbReference type="GO" id="GO:0032259">
    <property type="term" value="P:methylation"/>
    <property type="evidence" value="ECO:0007669"/>
    <property type="project" value="UniProtKB-KW"/>
</dbReference>
<evidence type="ECO:0000259" key="3">
    <source>
        <dbReference type="Pfam" id="PF10017"/>
    </source>
</evidence>
<reference evidence="4 5" key="1">
    <citation type="submission" date="2016-10" db="EMBL/GenBank/DDBJ databases">
        <authorList>
            <person name="de Groot N.N."/>
        </authorList>
    </citation>
    <scope>NUCLEOTIDE SEQUENCE [LARGE SCALE GENOMIC DNA]</scope>
    <source>
        <strain evidence="4 5">DSM 23842</strain>
    </source>
</reference>
<dbReference type="InterPro" id="IPR017804">
    <property type="entry name" value="MeTrfase_EgtD-like"/>
</dbReference>
<gene>
    <name evidence="4" type="ORF">SAMN04487990_11853</name>
</gene>
<feature type="domain" description="Histidine-specific methyltransferase SAM-dependent" evidence="3">
    <location>
        <begin position="5"/>
        <end position="312"/>
    </location>
</feature>
<sequence>MKDTFKNDIDKGLSAPEKTLPSKYFYDKIGDALFIKIMNLPEYYLTKAEFDIFKNQTQHIIKGLKISPDRYFELIELGAGDGTKTKELLKVLSNNNYLFKYIPIDISSNALEQLESRFTEELPAVKIAPKQGDYFHVLDSLKASKHPKVVLFLGSNIGNLTDTEAESFITNLSAVLNTNDKVLLGVDLIKPEHIVLPAYNDKAGITKDFNFNLLNRINSELDANFNLDHFYHAPEYSETTGVAQSFIVSKRDQEVRIEALNKTFSFRNGEKIHTETSRKYNDDVLRSILKNSKLTIASKLLDSKEYFADYILVKS</sequence>
<dbReference type="InterPro" id="IPR051128">
    <property type="entry name" value="EgtD_Methyltrsf_superfamily"/>
</dbReference>
<dbReference type="Gene3D" id="3.40.50.150">
    <property type="entry name" value="Vaccinia Virus protein VP39"/>
    <property type="match status" value="1"/>
</dbReference>
<dbReference type="OrthoDB" id="5289726at2"/>
<dbReference type="GO" id="GO:0008168">
    <property type="term" value="F:methyltransferase activity"/>
    <property type="evidence" value="ECO:0007669"/>
    <property type="project" value="UniProtKB-KW"/>
</dbReference>
<dbReference type="PANTHER" id="PTHR43397">
    <property type="entry name" value="ERGOTHIONEINE BIOSYNTHESIS PROTEIN 1"/>
    <property type="match status" value="1"/>
</dbReference>
<evidence type="ECO:0000313" key="5">
    <source>
        <dbReference type="Proteomes" id="UP000198846"/>
    </source>
</evidence>
<dbReference type="RefSeq" id="WP_092135885.1">
    <property type="nucleotide sequence ID" value="NZ_FNQK01000018.1"/>
</dbReference>
<dbReference type="Pfam" id="PF10017">
    <property type="entry name" value="Methyltransf_33"/>
    <property type="match status" value="1"/>
</dbReference>
<name>A0A1H4C7U8_BIZPA</name>
<proteinExistence type="predicted"/>
<dbReference type="PIRSF" id="PIRSF018005">
    <property type="entry name" value="UCP018005"/>
    <property type="match status" value="1"/>
</dbReference>
<dbReference type="InterPro" id="IPR029063">
    <property type="entry name" value="SAM-dependent_MTases_sf"/>
</dbReference>
<dbReference type="STRING" id="283786.SAMN04487990_11853"/>
<dbReference type="AlphaFoldDB" id="A0A1H4C7U8"/>
<keyword evidence="1 4" id="KW-0489">Methyltransferase</keyword>
<evidence type="ECO:0000313" key="4">
    <source>
        <dbReference type="EMBL" id="SEA56438.1"/>
    </source>
</evidence>
<evidence type="ECO:0000256" key="1">
    <source>
        <dbReference type="ARBA" id="ARBA00022603"/>
    </source>
</evidence>
<dbReference type="Proteomes" id="UP000198846">
    <property type="component" value="Unassembled WGS sequence"/>
</dbReference>
<protein>
    <submittedName>
        <fullName evidence="4">Dimethylhistidine N-methyltransferase</fullName>
    </submittedName>
</protein>
<dbReference type="EMBL" id="FNQK01000018">
    <property type="protein sequence ID" value="SEA56438.1"/>
    <property type="molecule type" value="Genomic_DNA"/>
</dbReference>
<dbReference type="InterPro" id="IPR019257">
    <property type="entry name" value="MeTrfase_dom"/>
</dbReference>
<organism evidence="4 5">
    <name type="scientific">Bizionia paragorgiae</name>
    <dbReference type="NCBI Taxonomy" id="283786"/>
    <lineage>
        <taxon>Bacteria</taxon>
        <taxon>Pseudomonadati</taxon>
        <taxon>Bacteroidota</taxon>
        <taxon>Flavobacteriia</taxon>
        <taxon>Flavobacteriales</taxon>
        <taxon>Flavobacteriaceae</taxon>
        <taxon>Bizionia</taxon>
    </lineage>
</organism>